<evidence type="ECO:0000313" key="3">
    <source>
        <dbReference type="Proteomes" id="UP000192573"/>
    </source>
</evidence>
<keyword evidence="1" id="KW-0812">Transmembrane</keyword>
<keyword evidence="1" id="KW-0472">Membrane</keyword>
<dbReference type="Proteomes" id="UP000192573">
    <property type="component" value="Unassembled WGS sequence"/>
</dbReference>
<evidence type="ECO:0000256" key="1">
    <source>
        <dbReference type="SAM" id="Phobius"/>
    </source>
</evidence>
<dbReference type="AlphaFoldDB" id="A0A1V8P247"/>
<organism evidence="2 3">
    <name type="scientific">Citrobacter braakii</name>
    <dbReference type="NCBI Taxonomy" id="57706"/>
    <lineage>
        <taxon>Bacteria</taxon>
        <taxon>Pseudomonadati</taxon>
        <taxon>Pseudomonadota</taxon>
        <taxon>Gammaproteobacteria</taxon>
        <taxon>Enterobacterales</taxon>
        <taxon>Enterobacteriaceae</taxon>
        <taxon>Citrobacter</taxon>
        <taxon>Citrobacter freundii complex</taxon>
    </lineage>
</organism>
<accession>A0A1V8P247</accession>
<comment type="caution">
    <text evidence="2">The sequence shown here is derived from an EMBL/GenBank/DDBJ whole genome shotgun (WGS) entry which is preliminary data.</text>
</comment>
<sequence>MKNTISKGFHRTGILFATPIFIFGLLFLSADTPEMGMLISLICALFVYGALRLVGWTINGFIKGY</sequence>
<feature type="transmembrane region" description="Helical" evidence="1">
    <location>
        <begin position="36"/>
        <end position="55"/>
    </location>
</feature>
<name>A0A1V8P247_CITBR</name>
<evidence type="ECO:0000313" key="2">
    <source>
        <dbReference type="EMBL" id="OQM42782.1"/>
    </source>
</evidence>
<keyword evidence="1" id="KW-1133">Transmembrane helix</keyword>
<dbReference type="RefSeq" id="WP_079938462.1">
    <property type="nucleotide sequence ID" value="NZ_CP077405.1"/>
</dbReference>
<feature type="transmembrane region" description="Helical" evidence="1">
    <location>
        <begin position="12"/>
        <end position="30"/>
    </location>
</feature>
<proteinExistence type="predicted"/>
<protein>
    <submittedName>
        <fullName evidence="2">Uncharacterized protein</fullName>
    </submittedName>
</protein>
<reference evidence="2 3" key="1">
    <citation type="submission" date="2017-03" db="EMBL/GenBank/DDBJ databases">
        <authorList>
            <person name="Afonso C.L."/>
            <person name="Miller P.J."/>
            <person name="Scott M.A."/>
            <person name="Spackman E."/>
            <person name="Goraichik I."/>
            <person name="Dimitrov K.M."/>
            <person name="Suarez D.L."/>
            <person name="Swayne D.E."/>
        </authorList>
    </citation>
    <scope>NUCLEOTIDE SEQUENCE [LARGE SCALE GENOMIC DNA]</scope>
    <source>
        <strain evidence="2 3">ATCC 51113</strain>
    </source>
</reference>
<gene>
    <name evidence="2" type="ORF">BZK42_04320</name>
</gene>
<dbReference type="EMBL" id="NAEW01000002">
    <property type="protein sequence ID" value="OQM42782.1"/>
    <property type="molecule type" value="Genomic_DNA"/>
</dbReference>